<keyword evidence="1" id="KW-0812">Transmembrane</keyword>
<reference evidence="2 3" key="1">
    <citation type="submission" date="2018-01" db="EMBL/GenBank/DDBJ databases">
        <title>Cryobacterium sp. nov., from glaciers in China.</title>
        <authorList>
            <person name="Liu Q."/>
            <person name="Xin Y.-H."/>
        </authorList>
    </citation>
    <scope>NUCLEOTIDE SEQUENCE [LARGE SCALE GENOMIC DNA]</scope>
    <source>
        <strain evidence="2 3">TMB1-8</strain>
    </source>
</reference>
<evidence type="ECO:0000313" key="3">
    <source>
        <dbReference type="Proteomes" id="UP000237104"/>
    </source>
</evidence>
<feature type="transmembrane region" description="Helical" evidence="1">
    <location>
        <begin position="107"/>
        <end position="127"/>
    </location>
</feature>
<accession>A0A2S3Z8Y2</accession>
<keyword evidence="1" id="KW-1133">Transmembrane helix</keyword>
<organism evidence="2 3">
    <name type="scientific">Cryobacterium zongtaii</name>
    <dbReference type="NCBI Taxonomy" id="1259217"/>
    <lineage>
        <taxon>Bacteria</taxon>
        <taxon>Bacillati</taxon>
        <taxon>Actinomycetota</taxon>
        <taxon>Actinomycetes</taxon>
        <taxon>Micrococcales</taxon>
        <taxon>Microbacteriaceae</taxon>
        <taxon>Cryobacterium</taxon>
    </lineage>
</organism>
<keyword evidence="1" id="KW-0472">Membrane</keyword>
<dbReference type="EMBL" id="PPXF01000058">
    <property type="protein sequence ID" value="POH61922.1"/>
    <property type="molecule type" value="Genomic_DNA"/>
</dbReference>
<evidence type="ECO:0000313" key="2">
    <source>
        <dbReference type="EMBL" id="POH61922.1"/>
    </source>
</evidence>
<sequence>MTEPVPDAAEPEQSDAAIMAVIDAEFRPDAASRAAQRRIRALIVTSIVFLVGGCLGSLAALLDRDFRDATETALLLKLVSWLVVACAPSVWLLVVSATHRGREVTRGTAVSGLAVGSICLAVALLVIGPPAVRAGVAASGQPATATSPISAALISRSFRGTTLTV</sequence>
<dbReference type="RefSeq" id="WP_103432034.1">
    <property type="nucleotide sequence ID" value="NZ_PPXF01000058.1"/>
</dbReference>
<feature type="transmembrane region" description="Helical" evidence="1">
    <location>
        <begin position="74"/>
        <end position="95"/>
    </location>
</feature>
<evidence type="ECO:0000256" key="1">
    <source>
        <dbReference type="SAM" id="Phobius"/>
    </source>
</evidence>
<comment type="caution">
    <text evidence="2">The sequence shown here is derived from an EMBL/GenBank/DDBJ whole genome shotgun (WGS) entry which is preliminary data.</text>
</comment>
<name>A0A2S3Z8Y2_9MICO</name>
<gene>
    <name evidence="2" type="ORF">C3B59_15230</name>
</gene>
<protein>
    <submittedName>
        <fullName evidence="2">Uncharacterized protein</fullName>
    </submittedName>
</protein>
<proteinExistence type="predicted"/>
<dbReference type="Proteomes" id="UP000237104">
    <property type="component" value="Unassembled WGS sequence"/>
</dbReference>
<dbReference type="AlphaFoldDB" id="A0A2S3Z8Y2"/>
<feature type="transmembrane region" description="Helical" evidence="1">
    <location>
        <begin position="41"/>
        <end position="62"/>
    </location>
</feature>